<organism evidence="2 3">
    <name type="scientific">Vitis vinifera</name>
    <name type="common">Grape</name>
    <dbReference type="NCBI Taxonomy" id="29760"/>
    <lineage>
        <taxon>Eukaryota</taxon>
        <taxon>Viridiplantae</taxon>
        <taxon>Streptophyta</taxon>
        <taxon>Embryophyta</taxon>
        <taxon>Tracheophyta</taxon>
        <taxon>Spermatophyta</taxon>
        <taxon>Magnoliopsida</taxon>
        <taxon>eudicotyledons</taxon>
        <taxon>Gunneridae</taxon>
        <taxon>Pentapetalae</taxon>
        <taxon>rosids</taxon>
        <taxon>Vitales</taxon>
        <taxon>Vitaceae</taxon>
        <taxon>Viteae</taxon>
        <taxon>Vitis</taxon>
    </lineage>
</organism>
<gene>
    <name evidence="2" type="ORF">CK203_060889</name>
</gene>
<evidence type="ECO:0000313" key="2">
    <source>
        <dbReference type="EMBL" id="RVW70058.1"/>
    </source>
</evidence>
<dbReference type="EMBL" id="QGNW01000474">
    <property type="protein sequence ID" value="RVW70058.1"/>
    <property type="molecule type" value="Genomic_DNA"/>
</dbReference>
<dbReference type="Proteomes" id="UP000288805">
    <property type="component" value="Unassembled WGS sequence"/>
</dbReference>
<evidence type="ECO:0000313" key="3">
    <source>
        <dbReference type="Proteomes" id="UP000288805"/>
    </source>
</evidence>
<name>A0A438GD03_VITVI</name>
<evidence type="ECO:0000256" key="1">
    <source>
        <dbReference type="SAM" id="MobiDB-lite"/>
    </source>
</evidence>
<sequence length="57" mass="6259">MARSHGKTIVGERATNAGSPPRNNEIEGRKRCVTHPGFVDRAFSWPALKRLGSKLEA</sequence>
<feature type="region of interest" description="Disordered" evidence="1">
    <location>
        <begin position="1"/>
        <end position="28"/>
    </location>
</feature>
<proteinExistence type="predicted"/>
<accession>A0A438GD03</accession>
<reference evidence="2 3" key="1">
    <citation type="journal article" date="2018" name="PLoS Genet.">
        <title>Population sequencing reveals clonal diversity and ancestral inbreeding in the grapevine cultivar Chardonnay.</title>
        <authorList>
            <person name="Roach M.J."/>
            <person name="Johnson D.L."/>
            <person name="Bohlmann J."/>
            <person name="van Vuuren H.J."/>
            <person name="Jones S.J."/>
            <person name="Pretorius I.S."/>
            <person name="Schmidt S.A."/>
            <person name="Borneman A.R."/>
        </authorList>
    </citation>
    <scope>NUCLEOTIDE SEQUENCE [LARGE SCALE GENOMIC DNA]</scope>
    <source>
        <strain evidence="3">cv. Chardonnay</strain>
        <tissue evidence="2">Leaf</tissue>
    </source>
</reference>
<comment type="caution">
    <text evidence="2">The sequence shown here is derived from an EMBL/GenBank/DDBJ whole genome shotgun (WGS) entry which is preliminary data.</text>
</comment>
<protein>
    <submittedName>
        <fullName evidence="2">Uncharacterized protein</fullName>
    </submittedName>
</protein>
<dbReference type="AlphaFoldDB" id="A0A438GD03"/>